<dbReference type="SUPFAM" id="SSF103473">
    <property type="entry name" value="MFS general substrate transporter"/>
    <property type="match status" value="1"/>
</dbReference>
<sequence>MNLDGAKIDFEKSAKVATRRKQSSHQFSNRTRLIILVSSITCLTTVYSNSLGLNFTVICMNDVVHEQSTPGEESNHWLRDPSQTSMLFSAIAIGSLLGSAPIMYFLEKYGIRFTVVSYGIISSIATALLPLAVEFGFIYVLLVRIFQGFSASFVNSIMGLISEKWSPLSEAGTFIALLSCAFQCGPIMTMPLAAFACESPFGWRLLYYMQAGISLVCHIFFFFFFRDMPELHRHVSDKELRKISTGRAPTAERTSVPYKEMCKDPCVIGIWLSVIGSNVGFFFSLYYGPTYMANVLGLNVKSTALATALPYIIAACLKFVVGPISDRLTLLSNKTRCIIFAAISQGFHAASIITMALTEDKLIARIAFTSGIAFCAVNIVGAFKCSQLHARQYVHFVMTVVSFSSCFITLFLPLLVSVMCPDNTPTQWSALLVFIASSIILMNLPFIFVANTNPADYTLAVEKSTTNGIHNT</sequence>
<feature type="transmembrane region" description="Helical" evidence="2">
    <location>
        <begin position="393"/>
        <end position="416"/>
    </location>
</feature>
<evidence type="ECO:0000313" key="5">
    <source>
        <dbReference type="Proteomes" id="UP000218231"/>
    </source>
</evidence>
<feature type="transmembrane region" description="Helical" evidence="2">
    <location>
        <begin position="337"/>
        <end position="356"/>
    </location>
</feature>
<reference evidence="4 5" key="1">
    <citation type="journal article" date="2017" name="Curr. Biol.">
        <title>Genome architecture and evolution of a unichromosomal asexual nematode.</title>
        <authorList>
            <person name="Fradin H."/>
            <person name="Zegar C."/>
            <person name="Gutwein M."/>
            <person name="Lucas J."/>
            <person name="Kovtun M."/>
            <person name="Corcoran D."/>
            <person name="Baugh L.R."/>
            <person name="Kiontke K."/>
            <person name="Gunsalus K."/>
            <person name="Fitch D.H."/>
            <person name="Piano F."/>
        </authorList>
    </citation>
    <scope>NUCLEOTIDE SEQUENCE [LARGE SCALE GENOMIC DNA]</scope>
    <source>
        <strain evidence="4">PF1309</strain>
    </source>
</reference>
<dbReference type="InterPro" id="IPR011701">
    <property type="entry name" value="MFS"/>
</dbReference>
<dbReference type="Gene3D" id="1.20.1250.20">
    <property type="entry name" value="MFS general substrate transporter like domains"/>
    <property type="match status" value="2"/>
</dbReference>
<comment type="caution">
    <text evidence="4">The sequence shown here is derived from an EMBL/GenBank/DDBJ whole genome shotgun (WGS) entry which is preliminary data.</text>
</comment>
<dbReference type="PANTHER" id="PTHR45757:SF11">
    <property type="entry name" value="MAJOR FACILITATOR SUPERFAMILY (MFS) PROFILE DOMAIN-CONTAINING PROTEIN"/>
    <property type="match status" value="1"/>
</dbReference>
<keyword evidence="2" id="KW-0472">Membrane</keyword>
<dbReference type="Pfam" id="PF07690">
    <property type="entry name" value="MFS_1"/>
    <property type="match status" value="1"/>
</dbReference>
<dbReference type="EMBL" id="LIAE01007078">
    <property type="protein sequence ID" value="PAV82116.1"/>
    <property type="molecule type" value="Genomic_DNA"/>
</dbReference>
<evidence type="ECO:0000313" key="4">
    <source>
        <dbReference type="EMBL" id="PAV82116.1"/>
    </source>
</evidence>
<keyword evidence="5" id="KW-1185">Reference proteome</keyword>
<dbReference type="AlphaFoldDB" id="A0A2A2L773"/>
<feature type="transmembrane region" description="Helical" evidence="2">
    <location>
        <begin position="362"/>
        <end position="381"/>
    </location>
</feature>
<evidence type="ECO:0000256" key="2">
    <source>
        <dbReference type="SAM" id="Phobius"/>
    </source>
</evidence>
<comment type="subcellular location">
    <subcellularLocation>
        <location evidence="1">Membrane</location>
        <topology evidence="1">Multi-pass membrane protein</topology>
    </subcellularLocation>
</comment>
<dbReference type="STRING" id="2018661.A0A2A2L773"/>
<dbReference type="GO" id="GO:0016020">
    <property type="term" value="C:membrane"/>
    <property type="evidence" value="ECO:0007669"/>
    <property type="project" value="UniProtKB-SubCell"/>
</dbReference>
<proteinExistence type="predicted"/>
<evidence type="ECO:0000256" key="1">
    <source>
        <dbReference type="ARBA" id="ARBA00004141"/>
    </source>
</evidence>
<feature type="domain" description="Major facilitator superfamily (MFS) profile" evidence="3">
    <location>
        <begin position="34"/>
        <end position="453"/>
    </location>
</feature>
<dbReference type="PROSITE" id="PS50850">
    <property type="entry name" value="MFS"/>
    <property type="match status" value="1"/>
</dbReference>
<dbReference type="GO" id="GO:0022857">
    <property type="term" value="F:transmembrane transporter activity"/>
    <property type="evidence" value="ECO:0007669"/>
    <property type="project" value="InterPro"/>
</dbReference>
<dbReference type="InterPro" id="IPR036259">
    <property type="entry name" value="MFS_trans_sf"/>
</dbReference>
<feature type="transmembrane region" description="Helical" evidence="2">
    <location>
        <begin position="138"/>
        <end position="161"/>
    </location>
</feature>
<accession>A0A2A2L773</accession>
<keyword evidence="2" id="KW-0812">Transmembrane</keyword>
<feature type="transmembrane region" description="Helical" evidence="2">
    <location>
        <begin position="308"/>
        <end position="325"/>
    </location>
</feature>
<evidence type="ECO:0000259" key="3">
    <source>
        <dbReference type="PROSITE" id="PS50850"/>
    </source>
</evidence>
<feature type="transmembrane region" description="Helical" evidence="2">
    <location>
        <begin position="268"/>
        <end position="288"/>
    </location>
</feature>
<feature type="transmembrane region" description="Helical" evidence="2">
    <location>
        <begin position="205"/>
        <end position="225"/>
    </location>
</feature>
<feature type="transmembrane region" description="Helical" evidence="2">
    <location>
        <begin position="29"/>
        <end position="47"/>
    </location>
</feature>
<protein>
    <recommendedName>
        <fullName evidence="3">Major facilitator superfamily (MFS) profile domain-containing protein</fullName>
    </recommendedName>
</protein>
<gene>
    <name evidence="4" type="ORF">WR25_12574</name>
</gene>
<feature type="transmembrane region" description="Helical" evidence="2">
    <location>
        <begin position="86"/>
        <end position="106"/>
    </location>
</feature>
<name>A0A2A2L773_9BILA</name>
<keyword evidence="2" id="KW-1133">Transmembrane helix</keyword>
<dbReference type="InterPro" id="IPR020846">
    <property type="entry name" value="MFS_dom"/>
</dbReference>
<dbReference type="Proteomes" id="UP000218231">
    <property type="component" value="Unassembled WGS sequence"/>
</dbReference>
<dbReference type="OrthoDB" id="2985014at2759"/>
<dbReference type="PANTHER" id="PTHR45757">
    <property type="entry name" value="PROTEIN CBG23364-RELATED"/>
    <property type="match status" value="1"/>
</dbReference>
<feature type="transmembrane region" description="Helical" evidence="2">
    <location>
        <begin position="428"/>
        <end position="449"/>
    </location>
</feature>
<feature type="transmembrane region" description="Helical" evidence="2">
    <location>
        <begin position="173"/>
        <end position="193"/>
    </location>
</feature>
<feature type="transmembrane region" description="Helical" evidence="2">
    <location>
        <begin position="113"/>
        <end position="132"/>
    </location>
</feature>
<organism evidence="4 5">
    <name type="scientific">Diploscapter pachys</name>
    <dbReference type="NCBI Taxonomy" id="2018661"/>
    <lineage>
        <taxon>Eukaryota</taxon>
        <taxon>Metazoa</taxon>
        <taxon>Ecdysozoa</taxon>
        <taxon>Nematoda</taxon>
        <taxon>Chromadorea</taxon>
        <taxon>Rhabditida</taxon>
        <taxon>Rhabditina</taxon>
        <taxon>Rhabditomorpha</taxon>
        <taxon>Rhabditoidea</taxon>
        <taxon>Rhabditidae</taxon>
        <taxon>Diploscapter</taxon>
    </lineage>
</organism>